<organism evidence="3 4">
    <name type="scientific">Catellicoccus marimammalium M35/04/3</name>
    <dbReference type="NCBI Taxonomy" id="1234409"/>
    <lineage>
        <taxon>Bacteria</taxon>
        <taxon>Bacillati</taxon>
        <taxon>Bacillota</taxon>
        <taxon>Bacilli</taxon>
        <taxon>Lactobacillales</taxon>
        <taxon>Enterococcaceae</taxon>
        <taxon>Catellicoccus</taxon>
    </lineage>
</organism>
<proteinExistence type="predicted"/>
<feature type="coiled-coil region" evidence="1">
    <location>
        <begin position="43"/>
        <end position="81"/>
    </location>
</feature>
<protein>
    <submittedName>
        <fullName evidence="3">Uncharacterized protein</fullName>
    </submittedName>
</protein>
<sequence length="211" mass="24569">MNNRVSNSKSEQEVNKKLMIISIVIVLLCGGLGFGWYQSHKKVEQLEHEQVTMKDTNKEEKTQLENKIKDAEKEKQLAIENNTSPATKENKEMYDCINRVMSCFFNYDKENYTTRAEDIKGDLSTKMIEQLFPQNVKNYMGEIESKMDKCTIYSSVYYQEVGNREALVEVNYTTKLNAKAKPMKQQSIWKVSYDTHKKQITNLEQVGLVEH</sequence>
<feature type="transmembrane region" description="Helical" evidence="2">
    <location>
        <begin position="18"/>
        <end position="37"/>
    </location>
</feature>
<gene>
    <name evidence="3" type="ORF">C683_0860</name>
</gene>
<evidence type="ECO:0000313" key="3">
    <source>
        <dbReference type="EMBL" id="EKU27203.1"/>
    </source>
</evidence>
<evidence type="ECO:0000256" key="1">
    <source>
        <dbReference type="SAM" id="Coils"/>
    </source>
</evidence>
<reference evidence="3 4" key="1">
    <citation type="journal article" date="2013" name="Genome Announc.">
        <title>Draft Genome Sequence of Catellicoccus marimammalium, a Novel Species Commonly Found in Gull Feces.</title>
        <authorList>
            <person name="Weigand M.R."/>
            <person name="Ryu H."/>
            <person name="Bozcek L."/>
            <person name="Konstantinidis K.T."/>
            <person name="Santo Domingo J.W."/>
        </authorList>
    </citation>
    <scope>NUCLEOTIDE SEQUENCE [LARGE SCALE GENOMIC DNA]</scope>
    <source>
        <strain evidence="3 4">M35/04/3</strain>
    </source>
</reference>
<keyword evidence="4" id="KW-1185">Reference proteome</keyword>
<dbReference type="STRING" id="1234409.C683_0860"/>
<dbReference type="RefSeq" id="WP_009490458.1">
    <property type="nucleotide sequence ID" value="NZ_AMYT01000018.1"/>
</dbReference>
<evidence type="ECO:0000313" key="4">
    <source>
        <dbReference type="Proteomes" id="UP000016057"/>
    </source>
</evidence>
<dbReference type="EMBL" id="AMYT01000018">
    <property type="protein sequence ID" value="EKU27203.1"/>
    <property type="molecule type" value="Genomic_DNA"/>
</dbReference>
<evidence type="ECO:0000256" key="2">
    <source>
        <dbReference type="SAM" id="Phobius"/>
    </source>
</evidence>
<keyword evidence="2" id="KW-1133">Transmembrane helix</keyword>
<name>K8ZKU5_9ENTE</name>
<keyword evidence="2" id="KW-0472">Membrane</keyword>
<dbReference type="Proteomes" id="UP000016057">
    <property type="component" value="Unassembled WGS sequence"/>
</dbReference>
<keyword evidence="2" id="KW-0812">Transmembrane</keyword>
<dbReference type="AlphaFoldDB" id="K8ZKU5"/>
<keyword evidence="1" id="KW-0175">Coiled coil</keyword>
<comment type="caution">
    <text evidence="3">The sequence shown here is derived from an EMBL/GenBank/DDBJ whole genome shotgun (WGS) entry which is preliminary data.</text>
</comment>
<accession>K8ZKU5</accession>